<dbReference type="Proteomes" id="UP001140560">
    <property type="component" value="Unassembled WGS sequence"/>
</dbReference>
<evidence type="ECO:0000256" key="4">
    <source>
        <dbReference type="SAM" id="MobiDB-lite"/>
    </source>
</evidence>
<reference evidence="6" key="1">
    <citation type="submission" date="2022-10" db="EMBL/GenBank/DDBJ databases">
        <title>Tapping the CABI collections for fungal endophytes: first genome assemblies for Collariella, Neodidymelliopsis, Ascochyta clinopodiicola, Didymella pomorum, Didymosphaeria variabile, Neocosmospora piperis and Neocucurbitaria cava.</title>
        <authorList>
            <person name="Hill R."/>
        </authorList>
    </citation>
    <scope>NUCLEOTIDE SEQUENCE</scope>
    <source>
        <strain evidence="6">IMI 356814</strain>
    </source>
</reference>
<dbReference type="PANTHER" id="PTHR44167:SF24">
    <property type="entry name" value="SERINE_THREONINE-PROTEIN KINASE CHK2"/>
    <property type="match status" value="1"/>
</dbReference>
<dbReference type="EMBL" id="JAPEUY010000003">
    <property type="protein sequence ID" value="KAJ4374887.1"/>
    <property type="molecule type" value="Genomic_DNA"/>
</dbReference>
<dbReference type="GO" id="GO:0004674">
    <property type="term" value="F:protein serine/threonine kinase activity"/>
    <property type="evidence" value="ECO:0007669"/>
    <property type="project" value="TreeGrafter"/>
</dbReference>
<dbReference type="PROSITE" id="PS00108">
    <property type="entry name" value="PROTEIN_KINASE_ST"/>
    <property type="match status" value="1"/>
</dbReference>
<evidence type="ECO:0000259" key="5">
    <source>
        <dbReference type="PROSITE" id="PS50011"/>
    </source>
</evidence>
<organism evidence="6 7">
    <name type="scientific">Neocucurbitaria cava</name>
    <dbReference type="NCBI Taxonomy" id="798079"/>
    <lineage>
        <taxon>Eukaryota</taxon>
        <taxon>Fungi</taxon>
        <taxon>Dikarya</taxon>
        <taxon>Ascomycota</taxon>
        <taxon>Pezizomycotina</taxon>
        <taxon>Dothideomycetes</taxon>
        <taxon>Pleosporomycetidae</taxon>
        <taxon>Pleosporales</taxon>
        <taxon>Pleosporineae</taxon>
        <taxon>Cucurbitariaceae</taxon>
        <taxon>Neocucurbitaria</taxon>
    </lineage>
</organism>
<evidence type="ECO:0000313" key="6">
    <source>
        <dbReference type="EMBL" id="KAJ4374887.1"/>
    </source>
</evidence>
<keyword evidence="7" id="KW-1185">Reference proteome</keyword>
<dbReference type="SUPFAM" id="SSF56112">
    <property type="entry name" value="Protein kinase-like (PK-like)"/>
    <property type="match status" value="1"/>
</dbReference>
<keyword evidence="2 3" id="KW-0067">ATP-binding</keyword>
<evidence type="ECO:0000256" key="2">
    <source>
        <dbReference type="ARBA" id="ARBA00022840"/>
    </source>
</evidence>
<dbReference type="GO" id="GO:0044773">
    <property type="term" value="P:mitotic DNA damage checkpoint signaling"/>
    <property type="evidence" value="ECO:0007669"/>
    <property type="project" value="TreeGrafter"/>
</dbReference>
<proteinExistence type="predicted"/>
<comment type="caution">
    <text evidence="6">The sequence shown here is derived from an EMBL/GenBank/DDBJ whole genome shotgun (WGS) entry which is preliminary data.</text>
</comment>
<dbReference type="CDD" id="cd00180">
    <property type="entry name" value="PKc"/>
    <property type="match status" value="1"/>
</dbReference>
<dbReference type="PANTHER" id="PTHR44167">
    <property type="entry name" value="OVARIAN-SPECIFIC SERINE/THREONINE-PROTEIN KINASE LOK-RELATED"/>
    <property type="match status" value="1"/>
</dbReference>
<gene>
    <name evidence="6" type="ORF">N0V83_001965</name>
</gene>
<dbReference type="Pfam" id="PF20233">
    <property type="entry name" value="DUF6590"/>
    <property type="match status" value="1"/>
</dbReference>
<name>A0A9W9CQC7_9PLEO</name>
<evidence type="ECO:0000256" key="3">
    <source>
        <dbReference type="PROSITE-ProRule" id="PRU10141"/>
    </source>
</evidence>
<dbReference type="GO" id="GO:0005634">
    <property type="term" value="C:nucleus"/>
    <property type="evidence" value="ECO:0007669"/>
    <property type="project" value="TreeGrafter"/>
</dbReference>
<dbReference type="AlphaFoldDB" id="A0A9W9CQC7"/>
<dbReference type="InterPro" id="IPR011009">
    <property type="entry name" value="Kinase-like_dom_sf"/>
</dbReference>
<feature type="region of interest" description="Disordered" evidence="4">
    <location>
        <begin position="518"/>
        <end position="554"/>
    </location>
</feature>
<dbReference type="OrthoDB" id="4062651at2759"/>
<dbReference type="SMART" id="SM00220">
    <property type="entry name" value="S_TKc"/>
    <property type="match status" value="1"/>
</dbReference>
<dbReference type="Gene3D" id="3.30.200.20">
    <property type="entry name" value="Phosphorylase Kinase, domain 1"/>
    <property type="match status" value="1"/>
</dbReference>
<dbReference type="GO" id="GO:0005524">
    <property type="term" value="F:ATP binding"/>
    <property type="evidence" value="ECO:0007669"/>
    <property type="project" value="UniProtKB-UniRule"/>
</dbReference>
<sequence>MLLLEEGKDYDDADDAHLPYKHIKNLGHGHSGVVEEVEDQVTKAVYARKTIWLPASRASKQEQTKVFRNEVKIIRGLGDHRHIIKIFATYMTRRHVGIILQPVASEGDLEGFLAMYWSDVHDMKVTDERNIQLEAMVPIIEQAFGCLAAALAFIHEKKVRHKDVKPKNILIHNGRIIYTDFGYSFDSSALSRSTTDGRPNALTRKYSAPEVIDHDERNSKSDVYSLGCVFIDLLSALTLAMDPDDVRCYSESMLDLHGRLLSWEIPPRHRSLPKVIIGMTTLDPSNRSSAFRAASHILHLPEFCCPECATIAAEFPEEVTEDHEFIETPDLIETGTVQDPTAKDIRASHVPVNEHPATAKLDADTPNDALDTNHLSMLSDLASDKELVSGDFSELTIGDVTPSYVSPASTAYPETMSQSQTQYVWNTEHQRNQATLRRGVRPEEHGIVYTYGRSPELIEGETGITKYSIAVVMAAGEQAFHTTSRIYYGIHHPIQYNVKVRDKGTVLDEHIPALIGNWKEEDDGEGSRQAPEVTAMAEEPDFPEAVGYDPLYHA</sequence>
<dbReference type="InterPro" id="IPR008271">
    <property type="entry name" value="Ser/Thr_kinase_AS"/>
</dbReference>
<evidence type="ECO:0000313" key="7">
    <source>
        <dbReference type="Proteomes" id="UP001140560"/>
    </source>
</evidence>
<dbReference type="InterPro" id="IPR000719">
    <property type="entry name" value="Prot_kinase_dom"/>
</dbReference>
<dbReference type="Pfam" id="PF00069">
    <property type="entry name" value="Pkinase"/>
    <property type="match status" value="1"/>
</dbReference>
<feature type="domain" description="Protein kinase" evidence="5">
    <location>
        <begin position="20"/>
        <end position="299"/>
    </location>
</feature>
<dbReference type="PROSITE" id="PS00107">
    <property type="entry name" value="PROTEIN_KINASE_ATP"/>
    <property type="match status" value="1"/>
</dbReference>
<dbReference type="InterPro" id="IPR046497">
    <property type="entry name" value="DUF6590"/>
</dbReference>
<dbReference type="PROSITE" id="PS50011">
    <property type="entry name" value="PROTEIN_KINASE_DOM"/>
    <property type="match status" value="1"/>
</dbReference>
<protein>
    <recommendedName>
        <fullName evidence="5">Protein kinase domain-containing protein</fullName>
    </recommendedName>
</protein>
<dbReference type="Gene3D" id="1.10.510.10">
    <property type="entry name" value="Transferase(Phosphotransferase) domain 1"/>
    <property type="match status" value="1"/>
</dbReference>
<keyword evidence="1 3" id="KW-0547">Nucleotide-binding</keyword>
<accession>A0A9W9CQC7</accession>
<feature type="binding site" evidence="3">
    <location>
        <position position="49"/>
    </location>
    <ligand>
        <name>ATP</name>
        <dbReference type="ChEBI" id="CHEBI:30616"/>
    </ligand>
</feature>
<dbReference type="InterPro" id="IPR017441">
    <property type="entry name" value="Protein_kinase_ATP_BS"/>
</dbReference>
<evidence type="ECO:0000256" key="1">
    <source>
        <dbReference type="ARBA" id="ARBA00022741"/>
    </source>
</evidence>
<dbReference type="GO" id="GO:0005737">
    <property type="term" value="C:cytoplasm"/>
    <property type="evidence" value="ECO:0007669"/>
    <property type="project" value="TreeGrafter"/>
</dbReference>